<keyword evidence="9" id="KW-0963">Cytoplasm</keyword>
<comment type="activity regulation">
    <text evidence="9">Activated by a monovalent cation that binds near, but not in, the active site. The most likely occupant of the site in vivo is potassium. Ion binding induces a conformational change that may alter substrate affinity.</text>
</comment>
<feature type="binding site" evidence="9">
    <location>
        <begin position="205"/>
        <end position="210"/>
    </location>
    <ligand>
        <name>ATP</name>
        <dbReference type="ChEBI" id="CHEBI:30616"/>
    </ligand>
</feature>
<keyword evidence="4 9" id="KW-0418">Kinase</keyword>
<dbReference type="STRING" id="340021.TM5383_02722"/>
<evidence type="ECO:0000256" key="2">
    <source>
        <dbReference type="ARBA" id="ARBA00022723"/>
    </source>
</evidence>
<dbReference type="GO" id="GO:0019303">
    <property type="term" value="P:D-ribose catabolic process"/>
    <property type="evidence" value="ECO:0007669"/>
    <property type="project" value="UniProtKB-UniRule"/>
</dbReference>
<keyword evidence="5 9" id="KW-0067">ATP-binding</keyword>
<dbReference type="InterPro" id="IPR011611">
    <property type="entry name" value="PfkB_dom"/>
</dbReference>
<evidence type="ECO:0000313" key="11">
    <source>
        <dbReference type="EMBL" id="CUH85488.1"/>
    </source>
</evidence>
<feature type="domain" description="Carbohydrate kinase PfkB" evidence="10">
    <location>
        <begin position="6"/>
        <end position="281"/>
    </location>
</feature>
<comment type="pathway">
    <text evidence="9">Carbohydrate metabolism; D-ribose degradation; D-ribose 5-phosphate from beta-D-ribopyranose: step 2/2.</text>
</comment>
<evidence type="ECO:0000256" key="6">
    <source>
        <dbReference type="ARBA" id="ARBA00022842"/>
    </source>
</evidence>
<keyword evidence="1 9" id="KW-0808">Transferase</keyword>
<comment type="caution">
    <text evidence="9">Lacks conserved residue(s) required for the propagation of feature annotation.</text>
</comment>
<keyword evidence="12" id="KW-1185">Reference proteome</keyword>
<feature type="binding site" evidence="9">
    <location>
        <position position="236"/>
    </location>
    <ligand>
        <name>K(+)</name>
        <dbReference type="ChEBI" id="CHEBI:29103"/>
    </ligand>
</feature>
<evidence type="ECO:0000256" key="3">
    <source>
        <dbReference type="ARBA" id="ARBA00022741"/>
    </source>
</evidence>
<proteinExistence type="inferred from homology"/>
<dbReference type="PRINTS" id="PR00990">
    <property type="entry name" value="RIBOKINASE"/>
</dbReference>
<comment type="cofactor">
    <cofactor evidence="9">
        <name>Mg(2+)</name>
        <dbReference type="ChEBI" id="CHEBI:18420"/>
    </cofactor>
    <text evidence="9">Requires a divalent cation, most likely magnesium in vivo, as an electrophilic catalyst to aid phosphoryl group transfer. It is the chelate of the metal and the nucleotide that is the actual substrate.</text>
</comment>
<feature type="binding site" evidence="9">
    <location>
        <begin position="10"/>
        <end position="12"/>
    </location>
    <ligand>
        <name>substrate</name>
    </ligand>
</feature>
<keyword evidence="2 9" id="KW-0479">Metal-binding</keyword>
<dbReference type="InterPro" id="IPR002139">
    <property type="entry name" value="Ribo/fructo_kinase"/>
</dbReference>
<evidence type="ECO:0000256" key="5">
    <source>
        <dbReference type="ARBA" id="ARBA00022840"/>
    </source>
</evidence>
<dbReference type="InterPro" id="IPR029056">
    <property type="entry name" value="Ribokinase-like"/>
</dbReference>
<feature type="binding site" evidence="9">
    <location>
        <position position="240"/>
    </location>
    <ligand>
        <name>substrate</name>
    </ligand>
</feature>
<evidence type="ECO:0000256" key="4">
    <source>
        <dbReference type="ARBA" id="ARBA00022777"/>
    </source>
</evidence>
<dbReference type="Proteomes" id="UP000051681">
    <property type="component" value="Unassembled WGS sequence"/>
</dbReference>
<dbReference type="PANTHER" id="PTHR10584">
    <property type="entry name" value="SUGAR KINASE"/>
    <property type="match status" value="1"/>
</dbReference>
<feature type="active site" description="Proton acceptor" evidence="9">
    <location>
        <position position="240"/>
    </location>
</feature>
<feature type="binding site" evidence="9">
    <location>
        <position position="275"/>
    </location>
    <ligand>
        <name>K(+)</name>
        <dbReference type="ChEBI" id="CHEBI:29103"/>
    </ligand>
</feature>
<feature type="binding site" evidence="9">
    <location>
        <position position="179"/>
    </location>
    <ligand>
        <name>ATP</name>
        <dbReference type="ChEBI" id="CHEBI:30616"/>
    </ligand>
</feature>
<keyword evidence="6 9" id="KW-0460">Magnesium</keyword>
<dbReference type="GO" id="GO:0005737">
    <property type="term" value="C:cytoplasm"/>
    <property type="evidence" value="ECO:0007669"/>
    <property type="project" value="UniProtKB-SubCell"/>
</dbReference>
<keyword evidence="7 9" id="KW-0630">Potassium</keyword>
<dbReference type="GO" id="GO:0005524">
    <property type="term" value="F:ATP binding"/>
    <property type="evidence" value="ECO:0007669"/>
    <property type="project" value="UniProtKB-UniRule"/>
</dbReference>
<dbReference type="GO" id="GO:0046872">
    <property type="term" value="F:metal ion binding"/>
    <property type="evidence" value="ECO:0007669"/>
    <property type="project" value="UniProtKB-KW"/>
</dbReference>
<evidence type="ECO:0000256" key="9">
    <source>
        <dbReference type="HAMAP-Rule" id="MF_01987"/>
    </source>
</evidence>
<feature type="binding site" evidence="9">
    <location>
        <position position="270"/>
    </location>
    <ligand>
        <name>K(+)</name>
        <dbReference type="ChEBI" id="CHEBI:29103"/>
    </ligand>
</feature>
<dbReference type="AlphaFoldDB" id="A0A0P1HF65"/>
<keyword evidence="8 9" id="KW-0119">Carbohydrate metabolism</keyword>
<dbReference type="InterPro" id="IPR011877">
    <property type="entry name" value="Ribokinase"/>
</dbReference>
<sequence length="293" mass="30206">MAIWNLGSINADHFYRVDHIPAPGETILSQGLTTGLGGKGANMSVAAARAGGRVAHIGAVGRDGQWAVERLLEYGVDTRQITTVDSATGNAIVMLDPAGENTILVHPGANATVPLDQVGIALTEASPGDIVVMQNETNGQDFAADTARKLGLTVAYAAAPFAAEATQAVLPQVDILFLNAVEMDQISAATGLSPATLGVATVVVTKGAAGCTLYDQNSEWVPQDIPAPKVEVVDTTGAGDTFTGYFLAALDRGATKREAAELAIKASALMVTRAGTADVIPDLKDVLDWSPNT</sequence>
<protein>
    <recommendedName>
        <fullName evidence="9">Ribokinase</fullName>
        <shortName evidence="9">RK</shortName>
        <ecNumber evidence="9">2.7.1.15</ecNumber>
    </recommendedName>
</protein>
<dbReference type="EMBL" id="CYSF01000015">
    <property type="protein sequence ID" value="CUH85488.1"/>
    <property type="molecule type" value="Genomic_DNA"/>
</dbReference>
<accession>A0A0P1HF65</accession>
<comment type="subunit">
    <text evidence="9">Homodimer.</text>
</comment>
<comment type="function">
    <text evidence="9">Catalyzes the phosphorylation of ribose at O-5 in a reaction requiring ATP and magnesium. The resulting D-ribose-5-phosphate can then be used either for sythesis of nucleotides, histidine, and tryptophan, or as a component of the pentose phosphate pathway.</text>
</comment>
<evidence type="ECO:0000259" key="10">
    <source>
        <dbReference type="Pfam" id="PF00294"/>
    </source>
</evidence>
<feature type="binding site" evidence="9">
    <location>
        <position position="273"/>
    </location>
    <ligand>
        <name>K(+)</name>
        <dbReference type="ChEBI" id="CHEBI:29103"/>
    </ligand>
</feature>
<feature type="binding site" evidence="9">
    <location>
        <position position="234"/>
    </location>
    <ligand>
        <name>K(+)</name>
        <dbReference type="ChEBI" id="CHEBI:29103"/>
    </ligand>
</feature>
<dbReference type="Pfam" id="PF00294">
    <property type="entry name" value="PfkB"/>
    <property type="match status" value="1"/>
</dbReference>
<dbReference type="OrthoDB" id="9775849at2"/>
<gene>
    <name evidence="9 11" type="primary">rbsK</name>
    <name evidence="11" type="ORF">TM5383_02722</name>
</gene>
<dbReference type="PANTHER" id="PTHR10584:SF166">
    <property type="entry name" value="RIBOKINASE"/>
    <property type="match status" value="1"/>
</dbReference>
<organism evidence="11 12">
    <name type="scientific">Thalassovita mediterranea</name>
    <dbReference type="NCBI Taxonomy" id="340021"/>
    <lineage>
        <taxon>Bacteria</taxon>
        <taxon>Pseudomonadati</taxon>
        <taxon>Pseudomonadota</taxon>
        <taxon>Alphaproteobacteria</taxon>
        <taxon>Rhodobacterales</taxon>
        <taxon>Roseobacteraceae</taxon>
        <taxon>Thalassovita</taxon>
    </lineage>
</organism>
<feature type="binding site" evidence="9">
    <location>
        <position position="136"/>
    </location>
    <ligand>
        <name>substrate</name>
    </ligand>
</feature>
<comment type="catalytic activity">
    <reaction evidence="9">
        <text>D-ribose + ATP = D-ribose 5-phosphate + ADP + H(+)</text>
        <dbReference type="Rhea" id="RHEA:13697"/>
        <dbReference type="ChEBI" id="CHEBI:15378"/>
        <dbReference type="ChEBI" id="CHEBI:30616"/>
        <dbReference type="ChEBI" id="CHEBI:47013"/>
        <dbReference type="ChEBI" id="CHEBI:78346"/>
        <dbReference type="ChEBI" id="CHEBI:456216"/>
        <dbReference type="EC" id="2.7.1.15"/>
    </reaction>
</comment>
<evidence type="ECO:0000256" key="7">
    <source>
        <dbReference type="ARBA" id="ARBA00022958"/>
    </source>
</evidence>
<evidence type="ECO:0000256" key="1">
    <source>
        <dbReference type="ARBA" id="ARBA00022679"/>
    </source>
</evidence>
<keyword evidence="3 9" id="KW-0547">Nucleotide-binding</keyword>
<name>A0A0P1HF65_9RHOB</name>
<reference evidence="11 12" key="1">
    <citation type="submission" date="2015-09" db="EMBL/GenBank/DDBJ databases">
        <authorList>
            <consortium name="Swine Surveillance"/>
        </authorList>
    </citation>
    <scope>NUCLEOTIDE SEQUENCE [LARGE SCALE GENOMIC DNA]</scope>
    <source>
        <strain evidence="11 12">CECT 8383</strain>
    </source>
</reference>
<evidence type="ECO:0000313" key="12">
    <source>
        <dbReference type="Proteomes" id="UP000051681"/>
    </source>
</evidence>
<dbReference type="UniPathway" id="UPA00916">
    <property type="reaction ID" value="UER00889"/>
</dbReference>
<dbReference type="RefSeq" id="WP_058319563.1">
    <property type="nucleotide sequence ID" value="NZ_CYSF01000015.1"/>
</dbReference>
<dbReference type="Gene3D" id="3.40.1190.20">
    <property type="match status" value="1"/>
</dbReference>
<comment type="subcellular location">
    <subcellularLocation>
        <location evidence="9">Cytoplasm</location>
    </subcellularLocation>
</comment>
<dbReference type="HAMAP" id="MF_01987">
    <property type="entry name" value="Ribokinase"/>
    <property type="match status" value="1"/>
</dbReference>
<evidence type="ECO:0000256" key="8">
    <source>
        <dbReference type="ARBA" id="ARBA00023277"/>
    </source>
</evidence>
<dbReference type="SUPFAM" id="SSF53613">
    <property type="entry name" value="Ribokinase-like"/>
    <property type="match status" value="1"/>
</dbReference>
<comment type="similarity">
    <text evidence="9">Belongs to the carbohydrate kinase PfkB family. Ribokinase subfamily.</text>
</comment>
<dbReference type="GO" id="GO:0004747">
    <property type="term" value="F:ribokinase activity"/>
    <property type="evidence" value="ECO:0007669"/>
    <property type="project" value="UniProtKB-UniRule"/>
</dbReference>
<dbReference type="EC" id="2.7.1.15" evidence="9"/>
<feature type="binding site" evidence="9">
    <location>
        <begin position="38"/>
        <end position="42"/>
    </location>
    <ligand>
        <name>substrate</name>
    </ligand>
</feature>
<feature type="binding site" evidence="9">
    <location>
        <begin position="239"/>
        <end position="240"/>
    </location>
    <ligand>
        <name>ATP</name>
        <dbReference type="ChEBI" id="CHEBI:30616"/>
    </ligand>
</feature>